<dbReference type="InterPro" id="IPR052279">
    <property type="entry name" value="EngB_GTPase"/>
</dbReference>
<reference evidence="1 2" key="1">
    <citation type="journal article" date="2009" name="PLoS Genet.">
        <title>Genomic analysis of the basal lineage fungus Rhizopus oryzae reveals a whole-genome duplication.</title>
        <authorList>
            <person name="Ma L.-J."/>
            <person name="Ibrahim A.S."/>
            <person name="Skory C."/>
            <person name="Grabherr M.G."/>
            <person name="Burger G."/>
            <person name="Butler M."/>
            <person name="Elias M."/>
            <person name="Idnurm A."/>
            <person name="Lang B.F."/>
            <person name="Sone T."/>
            <person name="Abe A."/>
            <person name="Calvo S.E."/>
            <person name="Corrochano L.M."/>
            <person name="Engels R."/>
            <person name="Fu J."/>
            <person name="Hansberg W."/>
            <person name="Kim J.-M."/>
            <person name="Kodira C.D."/>
            <person name="Koehrsen M.J."/>
            <person name="Liu B."/>
            <person name="Miranda-Saavedra D."/>
            <person name="O'Leary S."/>
            <person name="Ortiz-Castellanos L."/>
            <person name="Poulter R."/>
            <person name="Rodriguez-Romero J."/>
            <person name="Ruiz-Herrera J."/>
            <person name="Shen Y.-Q."/>
            <person name="Zeng Q."/>
            <person name="Galagan J."/>
            <person name="Birren B.W."/>
            <person name="Cuomo C.A."/>
            <person name="Wickes B.L."/>
        </authorList>
    </citation>
    <scope>NUCLEOTIDE SEQUENCE [LARGE SCALE GENOMIC DNA]</scope>
    <source>
        <strain evidence="2">RA 99-880 / ATCC MYA-4621 / FGSC 9543 / NRRL 43880</strain>
    </source>
</reference>
<dbReference type="PANTHER" id="PTHR46498">
    <property type="entry name" value="GTP-BINDING PROTEIN 8"/>
    <property type="match status" value="1"/>
</dbReference>
<gene>
    <name evidence="1" type="ORF">RO3G_11867</name>
</gene>
<evidence type="ECO:0000313" key="2">
    <source>
        <dbReference type="Proteomes" id="UP000009138"/>
    </source>
</evidence>
<dbReference type="GO" id="GO:0005739">
    <property type="term" value="C:mitochondrion"/>
    <property type="evidence" value="ECO:0007669"/>
    <property type="project" value="TreeGrafter"/>
</dbReference>
<evidence type="ECO:0008006" key="3">
    <source>
        <dbReference type="Google" id="ProtNLM"/>
    </source>
</evidence>
<accession>I1CFC6</accession>
<proteinExistence type="predicted"/>
<name>I1CFC6_RHIO9</name>
<dbReference type="RefSeq" id="XP_067522552.1">
    <property type="nucleotide sequence ID" value="XM_067666451.1"/>
</dbReference>
<dbReference type="SUPFAM" id="SSF52540">
    <property type="entry name" value="P-loop containing nucleoside triphosphate hydrolases"/>
    <property type="match status" value="1"/>
</dbReference>
<dbReference type="EMBL" id="CH476740">
    <property type="protein sequence ID" value="EIE87156.1"/>
    <property type="molecule type" value="Genomic_DNA"/>
</dbReference>
<dbReference type="OrthoDB" id="391988at2759"/>
<dbReference type="PANTHER" id="PTHR46498:SF1">
    <property type="entry name" value="GTP-BINDING PROTEIN 8"/>
    <property type="match status" value="1"/>
</dbReference>
<organism evidence="1 2">
    <name type="scientific">Rhizopus delemar (strain RA 99-880 / ATCC MYA-4621 / FGSC 9543 / NRRL 43880)</name>
    <name type="common">Mucormycosis agent</name>
    <name type="synonym">Rhizopus arrhizus var. delemar</name>
    <dbReference type="NCBI Taxonomy" id="246409"/>
    <lineage>
        <taxon>Eukaryota</taxon>
        <taxon>Fungi</taxon>
        <taxon>Fungi incertae sedis</taxon>
        <taxon>Mucoromycota</taxon>
        <taxon>Mucoromycotina</taxon>
        <taxon>Mucoromycetes</taxon>
        <taxon>Mucorales</taxon>
        <taxon>Mucorineae</taxon>
        <taxon>Rhizopodaceae</taxon>
        <taxon>Rhizopus</taxon>
    </lineage>
</organism>
<dbReference type="Gene3D" id="3.40.50.300">
    <property type="entry name" value="P-loop containing nucleotide triphosphate hydrolases"/>
    <property type="match status" value="1"/>
</dbReference>
<keyword evidence="2" id="KW-1185">Reference proteome</keyword>
<dbReference type="AlphaFoldDB" id="I1CFC6"/>
<dbReference type="InParanoid" id="I1CFC6"/>
<dbReference type="GeneID" id="93618832"/>
<dbReference type="VEuPathDB" id="FungiDB:RO3G_11867"/>
<dbReference type="STRING" id="246409.I1CFC6"/>
<protein>
    <recommendedName>
        <fullName evidence="3">EngB-type G domain-containing protein</fullName>
    </recommendedName>
</protein>
<evidence type="ECO:0000313" key="1">
    <source>
        <dbReference type="EMBL" id="EIE87156.1"/>
    </source>
</evidence>
<dbReference type="eggNOG" id="KOG2486">
    <property type="taxonomic scope" value="Eukaryota"/>
</dbReference>
<dbReference type="Proteomes" id="UP000009138">
    <property type="component" value="Unassembled WGS sequence"/>
</dbReference>
<dbReference type="InterPro" id="IPR027417">
    <property type="entry name" value="P-loop_NTPase"/>
</dbReference>
<sequence>MPGYGYRSKAEWGELILDYLTNRRQLKRLFLLVDPIAGLKETDKLLMNQLDKQAVSYQVILTKRDKLSQQEFDESRSIFVVFLNY</sequence>